<dbReference type="Pfam" id="PF03781">
    <property type="entry name" value="FGE-sulfatase"/>
    <property type="match status" value="1"/>
</dbReference>
<feature type="transmembrane region" description="Helical" evidence="2">
    <location>
        <begin position="341"/>
        <end position="364"/>
    </location>
</feature>
<dbReference type="Gene3D" id="1.10.510.10">
    <property type="entry name" value="Transferase(Phosphotransferase) domain 1"/>
    <property type="match status" value="1"/>
</dbReference>
<dbReference type="InterPro" id="IPR042095">
    <property type="entry name" value="SUMF_sf"/>
</dbReference>
<dbReference type="PROSITE" id="PS50011">
    <property type="entry name" value="PROTEIN_KINASE_DOM"/>
    <property type="match status" value="1"/>
</dbReference>
<evidence type="ECO:0000313" key="5">
    <source>
        <dbReference type="Proteomes" id="UP000316598"/>
    </source>
</evidence>
<dbReference type="EMBL" id="SJPI01000002">
    <property type="protein sequence ID" value="TWT50444.1"/>
    <property type="molecule type" value="Genomic_DNA"/>
</dbReference>
<dbReference type="PANTHER" id="PTHR23150:SF19">
    <property type="entry name" value="FORMYLGLYCINE-GENERATING ENZYME"/>
    <property type="match status" value="1"/>
</dbReference>
<organism evidence="4 5">
    <name type="scientific">Rubripirellula amarantea</name>
    <dbReference type="NCBI Taxonomy" id="2527999"/>
    <lineage>
        <taxon>Bacteria</taxon>
        <taxon>Pseudomonadati</taxon>
        <taxon>Planctomycetota</taxon>
        <taxon>Planctomycetia</taxon>
        <taxon>Pirellulales</taxon>
        <taxon>Pirellulaceae</taxon>
        <taxon>Rubripirellula</taxon>
    </lineage>
</organism>
<dbReference type="SUPFAM" id="SSF56436">
    <property type="entry name" value="C-type lectin-like"/>
    <property type="match status" value="1"/>
</dbReference>
<dbReference type="CDD" id="cd14014">
    <property type="entry name" value="STKc_PknB_like"/>
    <property type="match status" value="1"/>
</dbReference>
<evidence type="ECO:0000259" key="3">
    <source>
        <dbReference type="PROSITE" id="PS50011"/>
    </source>
</evidence>
<proteinExistence type="predicted"/>
<dbReference type="EC" id="2.7.11.1" evidence="4"/>
<dbReference type="GO" id="GO:0005524">
    <property type="term" value="F:ATP binding"/>
    <property type="evidence" value="ECO:0007669"/>
    <property type="project" value="InterPro"/>
</dbReference>
<dbReference type="Gene3D" id="3.90.1580.10">
    <property type="entry name" value="paralog of FGE (formylglycine-generating enzyme)"/>
    <property type="match status" value="1"/>
</dbReference>
<keyword evidence="2" id="KW-0812">Transmembrane</keyword>
<evidence type="ECO:0000313" key="4">
    <source>
        <dbReference type="EMBL" id="TWT50444.1"/>
    </source>
</evidence>
<dbReference type="SUPFAM" id="SSF56112">
    <property type="entry name" value="Protein kinase-like (PK-like)"/>
    <property type="match status" value="1"/>
</dbReference>
<dbReference type="Gene3D" id="2.130.10.10">
    <property type="entry name" value="YVTN repeat-like/Quinoprotein amine dehydrogenase"/>
    <property type="match status" value="1"/>
</dbReference>
<feature type="compositionally biased region" description="Polar residues" evidence="1">
    <location>
        <begin position="775"/>
        <end position="785"/>
    </location>
</feature>
<dbReference type="InterPro" id="IPR011009">
    <property type="entry name" value="Kinase-like_dom_sf"/>
</dbReference>
<name>A0A5C5WI15_9BACT</name>
<keyword evidence="2" id="KW-0472">Membrane</keyword>
<dbReference type="InterPro" id="IPR011659">
    <property type="entry name" value="WD40"/>
</dbReference>
<dbReference type="InterPro" id="IPR015943">
    <property type="entry name" value="WD40/YVTN_repeat-like_dom_sf"/>
</dbReference>
<sequence>MINQRNEPIVMDFGLAREINNDGEEKLTQDGTIIGTPTYMSPEQVDGVQSKVKAASDIYSLGVVFYELLTGQIPFQGTILSVMHQIATKPPRRPTTIRSDLSPAIEEVCLKMMAKQPGQRYKSMHEVAETLAALLRGGDQTVVTTTPLTGDQLKAQADQVHSLIKASNWPAAEQLLVQMESNESPIAANYAAWATEQLVTVRETLNQKRIQGNAAFQQAQSRMKRHDYVGAMELISSTPKSVRTPAANTLLKNAIEAQTQVDALFKQIYRNLSNGRLSETLPHLQRLLELKPDDLVAQHLFRKYKWQSRFGAPAGWLADAFAPTQLQVTRPTYEEPFLRKWIGIATLVFGLFAIATAAAVTIYINQNGKQRVATRGTDERLEGGDTETAMENESPLPREKSQATSHGASEPHAEIGKAKSAPSPIVSPGLLAEDSEANDSRNLSFDDAQYLGVLKGQNGPLWSPAFSHDSKMIVGVSEPKQEIYVWDTQTGEQLHAVRLENAQAARTALSANNRLFVPTHASLKIIDLATMKTRESLEYPRTFNCNAAVSPDGRYLAMVSSRQPARIWTQRADGAYQLAHIIPRQSYGHTVAYIHDPPRFLIAGSEKPFEIVSLGEKIKSATLPHPELSQSFCFNLRISSDHKSFLQHPGGEKWYVRSVKSGDILRTLRIDAERLELHPDEKHLLGVVDGLGLGIFSIQSSELVSLLPLPKEAVGITPRWRTAVSPNGRYAVTTGIGYDDPDSPEKKYINVDSSVHLWELPSVMWLEAEERGSASDMNGDSTKQPSVPPLNVPSLESRDTQPSPDLWPFDATEAKRRQEAAAKDLGIPIEYTNSIGMKFRLIPAGEFLMGSPESEANRKSDEQQHHVRITKPFYLGVTEVTQGQWVEVMSTASWKRRLLASGLMNIAVGTIYKNDALTFCKKLSRKDESYRLPTEAEWEYACRAGTATAYHFGDDPALLNQYGHVKSTGYNSDYRYIHSFSHPVGTKKPNPFGIFDMYGNAQEYCSDLYSKTYYVESELVNPSGPKTGGVVLRGGDRKKDASTYRSAARSTRPQAASKFSGGFPYMRNGGYTSGDQRGFRLVLEVKKVSDGVASPKDPK</sequence>
<protein>
    <submittedName>
        <fullName evidence="4">Serine/threonine-protein kinase PknB</fullName>
        <ecNumber evidence="4">2.7.11.1</ecNumber>
    </submittedName>
</protein>
<dbReference type="InterPro" id="IPR005532">
    <property type="entry name" value="SUMF_dom"/>
</dbReference>
<comment type="caution">
    <text evidence="4">The sequence shown here is derived from an EMBL/GenBank/DDBJ whole genome shotgun (WGS) entry which is preliminary data.</text>
</comment>
<accession>A0A5C5WI15</accession>
<dbReference type="GO" id="GO:0004674">
    <property type="term" value="F:protein serine/threonine kinase activity"/>
    <property type="evidence" value="ECO:0007669"/>
    <property type="project" value="UniProtKB-EC"/>
</dbReference>
<dbReference type="Proteomes" id="UP000316598">
    <property type="component" value="Unassembled WGS sequence"/>
</dbReference>
<feature type="region of interest" description="Disordered" evidence="1">
    <location>
        <begin position="1025"/>
        <end position="1061"/>
    </location>
</feature>
<feature type="region of interest" description="Disordered" evidence="1">
    <location>
        <begin position="371"/>
        <end position="431"/>
    </location>
</feature>
<dbReference type="SMART" id="SM00220">
    <property type="entry name" value="S_TKc"/>
    <property type="match status" value="1"/>
</dbReference>
<keyword evidence="5" id="KW-1185">Reference proteome</keyword>
<feature type="compositionally biased region" description="Polar residues" evidence="1">
    <location>
        <begin position="1043"/>
        <end position="1054"/>
    </location>
</feature>
<dbReference type="AlphaFoldDB" id="A0A5C5WI15"/>
<keyword evidence="4" id="KW-0808">Transferase</keyword>
<dbReference type="SUPFAM" id="SSF82171">
    <property type="entry name" value="DPP6 N-terminal domain-like"/>
    <property type="match status" value="1"/>
</dbReference>
<keyword evidence="2" id="KW-1133">Transmembrane helix</keyword>
<reference evidence="4 5" key="1">
    <citation type="submission" date="2019-02" db="EMBL/GenBank/DDBJ databases">
        <title>Deep-cultivation of Planctomycetes and their phenomic and genomic characterization uncovers novel biology.</title>
        <authorList>
            <person name="Wiegand S."/>
            <person name="Jogler M."/>
            <person name="Boedeker C."/>
            <person name="Pinto D."/>
            <person name="Vollmers J."/>
            <person name="Rivas-Marin E."/>
            <person name="Kohn T."/>
            <person name="Peeters S.H."/>
            <person name="Heuer A."/>
            <person name="Rast P."/>
            <person name="Oberbeckmann S."/>
            <person name="Bunk B."/>
            <person name="Jeske O."/>
            <person name="Meyerdierks A."/>
            <person name="Storesund J.E."/>
            <person name="Kallscheuer N."/>
            <person name="Luecker S."/>
            <person name="Lage O.M."/>
            <person name="Pohl T."/>
            <person name="Merkel B.J."/>
            <person name="Hornburger P."/>
            <person name="Mueller R.-W."/>
            <person name="Bruemmer F."/>
            <person name="Labrenz M."/>
            <person name="Spormann A.M."/>
            <person name="Op Den Camp H."/>
            <person name="Overmann J."/>
            <person name="Amann R."/>
            <person name="Jetten M.S.M."/>
            <person name="Mascher T."/>
            <person name="Medema M.H."/>
            <person name="Devos D.P."/>
            <person name="Kaster A.-K."/>
            <person name="Ovreas L."/>
            <person name="Rohde M."/>
            <person name="Galperin M.Y."/>
            <person name="Jogler C."/>
        </authorList>
    </citation>
    <scope>NUCLEOTIDE SEQUENCE [LARGE SCALE GENOMIC DNA]</scope>
    <source>
        <strain evidence="4 5">Pla22</strain>
    </source>
</reference>
<gene>
    <name evidence="4" type="primary">pknB_18</name>
    <name evidence="4" type="ORF">Pla22_31870</name>
</gene>
<dbReference type="Pfam" id="PF00069">
    <property type="entry name" value="Pkinase"/>
    <property type="match status" value="1"/>
</dbReference>
<evidence type="ECO:0000256" key="2">
    <source>
        <dbReference type="SAM" id="Phobius"/>
    </source>
</evidence>
<dbReference type="InterPro" id="IPR000719">
    <property type="entry name" value="Prot_kinase_dom"/>
</dbReference>
<dbReference type="InterPro" id="IPR016187">
    <property type="entry name" value="CTDL_fold"/>
</dbReference>
<dbReference type="PANTHER" id="PTHR23150">
    <property type="entry name" value="SULFATASE MODIFYING FACTOR 1, 2"/>
    <property type="match status" value="1"/>
</dbReference>
<feature type="region of interest" description="Disordered" evidence="1">
    <location>
        <begin position="771"/>
        <end position="805"/>
    </location>
</feature>
<keyword evidence="4" id="KW-0418">Kinase</keyword>
<dbReference type="InterPro" id="IPR051043">
    <property type="entry name" value="Sulfatase_Mod_Factor_Kinase"/>
</dbReference>
<dbReference type="Pfam" id="PF07676">
    <property type="entry name" value="PD40"/>
    <property type="match status" value="1"/>
</dbReference>
<dbReference type="GO" id="GO:0120147">
    <property type="term" value="F:formylglycine-generating oxidase activity"/>
    <property type="evidence" value="ECO:0007669"/>
    <property type="project" value="TreeGrafter"/>
</dbReference>
<feature type="domain" description="Protein kinase" evidence="3">
    <location>
        <begin position="1"/>
        <end position="135"/>
    </location>
</feature>
<evidence type="ECO:0000256" key="1">
    <source>
        <dbReference type="SAM" id="MobiDB-lite"/>
    </source>
</evidence>